<evidence type="ECO:0000313" key="2">
    <source>
        <dbReference type="Proteomes" id="UP001205311"/>
    </source>
</evidence>
<name>A0ABT1I0M6_STRSD</name>
<evidence type="ECO:0000313" key="1">
    <source>
        <dbReference type="EMBL" id="MCP2261310.1"/>
    </source>
</evidence>
<gene>
    <name evidence="1" type="ORF">LX15_005031</name>
</gene>
<organism evidence="1 2">
    <name type="scientific">Streptoalloteichus tenebrarius (strain ATCC 17920 / DSM 40477 / JCM 4838 / CBS 697.72 / NBRC 16177 / NCIMB 11028 / NRRL B-12390 / A12253. 1 / ISP 5477)</name>
    <name type="common">Streptomyces tenebrarius</name>
    <dbReference type="NCBI Taxonomy" id="1933"/>
    <lineage>
        <taxon>Bacteria</taxon>
        <taxon>Bacillati</taxon>
        <taxon>Actinomycetota</taxon>
        <taxon>Actinomycetes</taxon>
        <taxon>Pseudonocardiales</taxon>
        <taxon>Pseudonocardiaceae</taxon>
        <taxon>Streptoalloteichus</taxon>
    </lineage>
</organism>
<reference evidence="1 2" key="1">
    <citation type="submission" date="2022-06" db="EMBL/GenBank/DDBJ databases">
        <title>Genomic Encyclopedia of Archaeal and Bacterial Type Strains, Phase II (KMG-II): from individual species to whole genera.</title>
        <authorList>
            <person name="Goeker M."/>
        </authorList>
    </citation>
    <scope>NUCLEOTIDE SEQUENCE [LARGE SCALE GENOMIC DNA]</scope>
    <source>
        <strain evidence="1 2">DSM 40477</strain>
    </source>
</reference>
<comment type="caution">
    <text evidence="1">The sequence shown here is derived from an EMBL/GenBank/DDBJ whole genome shotgun (WGS) entry which is preliminary data.</text>
</comment>
<dbReference type="EMBL" id="JAMTCP010000039">
    <property type="protein sequence ID" value="MCP2261310.1"/>
    <property type="molecule type" value="Genomic_DNA"/>
</dbReference>
<accession>A0ABT1I0M6</accession>
<keyword evidence="2" id="KW-1185">Reference proteome</keyword>
<dbReference type="Proteomes" id="UP001205311">
    <property type="component" value="Unassembled WGS sequence"/>
</dbReference>
<proteinExistence type="predicted"/>
<sequence>MVFLWCAAPGRFRHGDIAAADDMALLAVRLLRVGGILAVLTHCDWSSGELVDPTSAVVTAGQNAHLLYLQHVVVMHTWVRDGQMLLPLDLPAASPHVWVSQRDFEQGIRRPHQPVHSDVLVFARPP</sequence>
<dbReference type="RefSeq" id="WP_253672145.1">
    <property type="nucleotide sequence ID" value="NZ_JAMTCP010000039.1"/>
</dbReference>
<protein>
    <submittedName>
        <fullName evidence="1">Uncharacterized protein</fullName>
    </submittedName>
</protein>